<feature type="domain" description="AB hydrolase-1" evidence="1">
    <location>
        <begin position="7"/>
        <end position="217"/>
    </location>
</feature>
<dbReference type="Pfam" id="PF12697">
    <property type="entry name" value="Abhydrolase_6"/>
    <property type="match status" value="1"/>
</dbReference>
<comment type="caution">
    <text evidence="2">The sequence shown here is derived from an EMBL/GenBank/DDBJ whole genome shotgun (WGS) entry which is preliminary data.</text>
</comment>
<protein>
    <submittedName>
        <fullName evidence="2">Pimeloyl-ACP methyl ester carboxylesterase</fullName>
    </submittedName>
</protein>
<proteinExistence type="predicted"/>
<evidence type="ECO:0000313" key="2">
    <source>
        <dbReference type="EMBL" id="MBB5069643.1"/>
    </source>
</evidence>
<accession>A0A840NHG5</accession>
<dbReference type="GO" id="GO:0003824">
    <property type="term" value="F:catalytic activity"/>
    <property type="evidence" value="ECO:0007669"/>
    <property type="project" value="UniProtKB-ARBA"/>
</dbReference>
<evidence type="ECO:0000259" key="1">
    <source>
        <dbReference type="Pfam" id="PF12697"/>
    </source>
</evidence>
<sequence length="239" mass="24641">MADPTVVLVPGMLCDAALWAPVEGALGLPVVHARIDAPSITGMAEQVLAAVDGPLLVAGLSLGAIVGFEVARLAPHRVAGFAALATNAAAPLPAQHQGWSRMARRTRAGDFAGVVEEVLPSMYSRPSEAAAREFRGMAERIGPRRFLDQLAAQGTRVDARGALGSVRVPSLVVGGVEDALCPPEFHRDIAARLPGCELELVAGAGHLLPLEVPEVIAGLLAGWVRRCAPPAAARGSAAN</sequence>
<keyword evidence="3" id="KW-1185">Reference proteome</keyword>
<dbReference type="InterPro" id="IPR050471">
    <property type="entry name" value="AB_hydrolase"/>
</dbReference>
<evidence type="ECO:0000313" key="3">
    <source>
        <dbReference type="Proteomes" id="UP000580474"/>
    </source>
</evidence>
<dbReference type="AlphaFoldDB" id="A0A840NHG5"/>
<dbReference type="PANTHER" id="PTHR43433:SF4">
    <property type="entry name" value="NON-HEME CHLOROPEROXIDASE-RELATED"/>
    <property type="match status" value="1"/>
</dbReference>
<dbReference type="InterPro" id="IPR000073">
    <property type="entry name" value="AB_hydrolase_1"/>
</dbReference>
<dbReference type="EMBL" id="JACHIV010000001">
    <property type="protein sequence ID" value="MBB5069643.1"/>
    <property type="molecule type" value="Genomic_DNA"/>
</dbReference>
<dbReference type="InterPro" id="IPR029058">
    <property type="entry name" value="AB_hydrolase_fold"/>
</dbReference>
<reference evidence="2 3" key="1">
    <citation type="submission" date="2020-08" db="EMBL/GenBank/DDBJ databases">
        <title>Sequencing the genomes of 1000 actinobacteria strains.</title>
        <authorList>
            <person name="Klenk H.-P."/>
        </authorList>
    </citation>
    <scope>NUCLEOTIDE SEQUENCE [LARGE SCALE GENOMIC DNA]</scope>
    <source>
        <strain evidence="2 3">DSM 45582</strain>
    </source>
</reference>
<dbReference type="RefSeq" id="WP_184479304.1">
    <property type="nucleotide sequence ID" value="NZ_JACHIV010000001.1"/>
</dbReference>
<dbReference type="SUPFAM" id="SSF53474">
    <property type="entry name" value="alpha/beta-Hydrolases"/>
    <property type="match status" value="1"/>
</dbReference>
<name>A0A840NHG5_9PSEU</name>
<dbReference type="Proteomes" id="UP000580474">
    <property type="component" value="Unassembled WGS sequence"/>
</dbReference>
<gene>
    <name evidence="2" type="ORF">BJ969_002731</name>
</gene>
<dbReference type="Gene3D" id="3.40.50.1820">
    <property type="entry name" value="alpha/beta hydrolase"/>
    <property type="match status" value="1"/>
</dbReference>
<dbReference type="PANTHER" id="PTHR43433">
    <property type="entry name" value="HYDROLASE, ALPHA/BETA FOLD FAMILY PROTEIN"/>
    <property type="match status" value="1"/>
</dbReference>
<organism evidence="2 3">
    <name type="scientific">Saccharopolyspora gloriosae</name>
    <dbReference type="NCBI Taxonomy" id="455344"/>
    <lineage>
        <taxon>Bacteria</taxon>
        <taxon>Bacillati</taxon>
        <taxon>Actinomycetota</taxon>
        <taxon>Actinomycetes</taxon>
        <taxon>Pseudonocardiales</taxon>
        <taxon>Pseudonocardiaceae</taxon>
        <taxon>Saccharopolyspora</taxon>
    </lineage>
</organism>